<sequence>MQMRIIIMVCSREPARQPHSG</sequence>
<reference evidence="1 2" key="1">
    <citation type="journal article" date="2011" name="PLoS Genet.">
        <title>Azospirillum genomes reveal transition of bacteria from aquatic to terrestrial environments.</title>
        <authorList>
            <person name="Wisniewski-Dye F."/>
            <person name="Borziak K."/>
            <person name="Khalsa-Moyers G."/>
            <person name="Alexandre G."/>
            <person name="Sukharnikov L.O."/>
            <person name="Wuichet K."/>
            <person name="Hurst G.B."/>
            <person name="McDonald W.H."/>
            <person name="Robertson J.S."/>
            <person name="Barbe V."/>
            <person name="Calteau A."/>
            <person name="Rouy Z."/>
            <person name="Mangenot S."/>
            <person name="Prigent-Combaret C."/>
            <person name="Normand P."/>
            <person name="Boyer M."/>
            <person name="Siguier P."/>
            <person name="Dessaux Y."/>
            <person name="Elmerich C."/>
            <person name="Condemine G."/>
            <person name="Krishnen G."/>
            <person name="Kennedy I."/>
            <person name="Paterson A.H."/>
            <person name="Gonzalez V."/>
            <person name="Mavingui P."/>
            <person name="Zhulin I.B."/>
        </authorList>
    </citation>
    <scope>NUCLEOTIDE SEQUENCE [LARGE SCALE GENOMIC DNA]</scope>
    <source>
        <strain evidence="1 2">Sp245</strain>
    </source>
</reference>
<keyword evidence="1" id="KW-0614">Plasmid</keyword>
<protein>
    <submittedName>
        <fullName evidence="1">Uncharacterized protein</fullName>
    </submittedName>
</protein>
<dbReference type="AlphaFoldDB" id="A0A9P1JVS8"/>
<geneLocation type="plasmid" evidence="1 2">
    <name>AZOBR_p1</name>
</geneLocation>
<accession>A0A9P1JVS8</accession>
<organism evidence="1 2">
    <name type="scientific">Azospirillum baldaniorum</name>
    <dbReference type="NCBI Taxonomy" id="1064539"/>
    <lineage>
        <taxon>Bacteria</taxon>
        <taxon>Pseudomonadati</taxon>
        <taxon>Pseudomonadota</taxon>
        <taxon>Alphaproteobacteria</taxon>
        <taxon>Rhodospirillales</taxon>
        <taxon>Azospirillaceae</taxon>
        <taxon>Azospirillum</taxon>
    </lineage>
</organism>
<keyword evidence="2" id="KW-1185">Reference proteome</keyword>
<name>A0A9P1JVS8_9PROT</name>
<dbReference type="KEGG" id="abs:AZOBR_p1110088"/>
<gene>
    <name evidence="1" type="ORF">AZOBR_p1110088</name>
</gene>
<evidence type="ECO:0000313" key="1">
    <source>
        <dbReference type="EMBL" id="CCD00624.1"/>
    </source>
</evidence>
<dbReference type="EMBL" id="HE577328">
    <property type="protein sequence ID" value="CCD00624.1"/>
    <property type="molecule type" value="Genomic_DNA"/>
</dbReference>
<evidence type="ECO:0000313" key="2">
    <source>
        <dbReference type="Proteomes" id="UP000007319"/>
    </source>
</evidence>
<dbReference type="Proteomes" id="UP000007319">
    <property type="component" value="Plasmid AZOBR_p1"/>
</dbReference>
<proteinExistence type="predicted"/>